<proteinExistence type="predicted"/>
<name>A0A812PSS3_SYMPI</name>
<accession>A0A812PSS3</accession>
<protein>
    <submittedName>
        <fullName evidence="2">Uncharacterized protein</fullName>
    </submittedName>
</protein>
<reference evidence="2" key="1">
    <citation type="submission" date="2021-02" db="EMBL/GenBank/DDBJ databases">
        <authorList>
            <person name="Dougan E. K."/>
            <person name="Rhodes N."/>
            <person name="Thang M."/>
            <person name="Chan C."/>
        </authorList>
    </citation>
    <scope>NUCLEOTIDE SEQUENCE</scope>
</reference>
<keyword evidence="3" id="KW-1185">Reference proteome</keyword>
<feature type="chain" id="PRO_5032794178" evidence="1">
    <location>
        <begin position="19"/>
        <end position="625"/>
    </location>
</feature>
<evidence type="ECO:0000313" key="2">
    <source>
        <dbReference type="EMBL" id="CAE7354376.1"/>
    </source>
</evidence>
<keyword evidence="1" id="KW-0732">Signal</keyword>
<comment type="caution">
    <text evidence="2">The sequence shown here is derived from an EMBL/GenBank/DDBJ whole genome shotgun (WGS) entry which is preliminary data.</text>
</comment>
<dbReference type="Proteomes" id="UP000649617">
    <property type="component" value="Unassembled WGS sequence"/>
</dbReference>
<dbReference type="AlphaFoldDB" id="A0A812PSS3"/>
<evidence type="ECO:0000256" key="1">
    <source>
        <dbReference type="SAM" id="SignalP"/>
    </source>
</evidence>
<evidence type="ECO:0000313" key="3">
    <source>
        <dbReference type="Proteomes" id="UP000649617"/>
    </source>
</evidence>
<dbReference type="EMBL" id="CAJNIZ010013814">
    <property type="protein sequence ID" value="CAE7354376.1"/>
    <property type="molecule type" value="Genomic_DNA"/>
</dbReference>
<feature type="signal peptide" evidence="1">
    <location>
        <begin position="1"/>
        <end position="18"/>
    </location>
</feature>
<dbReference type="OrthoDB" id="445128at2759"/>
<gene>
    <name evidence="2" type="ORF">SPIL2461_LOCUS8414</name>
</gene>
<organism evidence="2 3">
    <name type="scientific">Symbiodinium pilosum</name>
    <name type="common">Dinoflagellate</name>
    <dbReference type="NCBI Taxonomy" id="2952"/>
    <lineage>
        <taxon>Eukaryota</taxon>
        <taxon>Sar</taxon>
        <taxon>Alveolata</taxon>
        <taxon>Dinophyceae</taxon>
        <taxon>Suessiales</taxon>
        <taxon>Symbiodiniaceae</taxon>
        <taxon>Symbiodinium</taxon>
    </lineage>
</organism>
<sequence>MKLSRWCLVFSLLGVVSAFKTNSLDEEDDEEDPDEEEPWVPDDYSYVADLAVAFPVVITNISNFTGLLSGRYAPRDENITLHLGNQFDDLRVLYDKVSGFFTALHASMPGQDGPLFCPRNSFPHIRECIIIASCLIEDATPNHFEMSMYASYMEMLDRFVEQTWPVLQRQITIEQAEPHLHLATQVPDQYRCDAFSKPETYEASLLQVQEDLSSTLGMSAAMARATDVTHRLLDAHVANASMDAMVEQIQSVWKPICHKLGCDHENFWDIHFVSHLQTMALTDTDEAKTLRGEVRKRLRLERRVKNFMVEHVQRFASMLQSQTYSRAGRFFDYNQKSKSGVETWKRYGQKGKDAMMEFVMPYTTALAQVNHTRATLFFDQVEYRKFQEEEDRVERARWTRGDPQAAPVARALLVARESSIENHEDMLEEGGDLITEVDDEEVARGGKGFFKKVGKAVKKVAKTVVKAVETVGKFLLTLFACIGDLFEFVTTGYAKDIVPGNVAFGAGVTVGDMATGLVNLINGRSPVTWISIDMGFAVGVTAKAVWAGFGVGVGASCSAAGCAAYVSVGILGTVNLPMYAPTIFCPFGPMIGDPVTGFECSQVIGGSISAFCCNFNMLTGTNDCR</sequence>